<keyword evidence="1" id="KW-0328">Glycosyltransferase</keyword>
<dbReference type="PANTHER" id="PTHR30160">
    <property type="entry name" value="TETRAACYLDISACCHARIDE 4'-KINASE-RELATED"/>
    <property type="match status" value="1"/>
</dbReference>
<dbReference type="Pfam" id="PF01075">
    <property type="entry name" value="Glyco_transf_9"/>
    <property type="match status" value="1"/>
</dbReference>
<reference evidence="3 4" key="1">
    <citation type="submission" date="2016-10" db="EMBL/GenBank/DDBJ databases">
        <authorList>
            <person name="de Groot N.N."/>
        </authorList>
    </citation>
    <scope>NUCLEOTIDE SEQUENCE [LARGE SCALE GENOMIC DNA]</scope>
    <source>
        <strain evidence="3 4">ATCC 51969</strain>
    </source>
</reference>
<dbReference type="Proteomes" id="UP000183129">
    <property type="component" value="Unassembled WGS sequence"/>
</dbReference>
<dbReference type="InterPro" id="IPR051199">
    <property type="entry name" value="LPS_LOS_Heptosyltrfase"/>
</dbReference>
<dbReference type="CDD" id="cd03789">
    <property type="entry name" value="GT9_LPS_heptosyltransferase"/>
    <property type="match status" value="1"/>
</dbReference>
<proteinExistence type="predicted"/>
<dbReference type="InterPro" id="IPR002201">
    <property type="entry name" value="Glyco_trans_9"/>
</dbReference>
<sequence length="347" mass="38648">MKPVRSGILVFRFSAMGDVAMTAPVLAAFREQYPDLPLGVVSRNAFTPFFADIPRLSFHSLEPKGRHKGLTGIFKLFLELNATRPKAIADLHNNLRSRILGLFFFFCGVPVIRVEKAREEKKQLTRKNNKVLRPLLAMTERYASVFHKLGFPVKLSHQLPPKNPQVIPDSLAEICGDKMNTKWIGVSPFAQHPQKVYPAEKMQQVILQLAERGYQIFIFGGGPAEQIIGAEWAAGQPRIKSIIGKANLEQELALISNLDLMISMDSSGMHLASLKGIPVVSIWGATHPFTGFLGYGQSLQDVVQLDLYCRPCSVYGNKPCYRGDFACMNNLPESVVIQTVINKLNNE</sequence>
<dbReference type="EMBL" id="FONS01000006">
    <property type="protein sequence ID" value="SFF19604.1"/>
    <property type="molecule type" value="Genomic_DNA"/>
</dbReference>
<protein>
    <submittedName>
        <fullName evidence="3">ADP-heptose:LPS heptosyltransferase</fullName>
    </submittedName>
</protein>
<evidence type="ECO:0000313" key="4">
    <source>
        <dbReference type="Proteomes" id="UP000183129"/>
    </source>
</evidence>
<dbReference type="STRING" id="34086.SAMN04488084_105156"/>
<organism evidence="3 4">
    <name type="scientific">Pedobacter antarcticus</name>
    <dbReference type="NCBI Taxonomy" id="34086"/>
    <lineage>
        <taxon>Bacteria</taxon>
        <taxon>Pseudomonadati</taxon>
        <taxon>Bacteroidota</taxon>
        <taxon>Sphingobacteriia</taxon>
        <taxon>Sphingobacteriales</taxon>
        <taxon>Sphingobacteriaceae</taxon>
        <taxon>Pedobacter</taxon>
    </lineage>
</organism>
<dbReference type="GO" id="GO:0005829">
    <property type="term" value="C:cytosol"/>
    <property type="evidence" value="ECO:0007669"/>
    <property type="project" value="TreeGrafter"/>
</dbReference>
<dbReference type="PANTHER" id="PTHR30160:SF22">
    <property type="entry name" value="LIPOPOLYSACCHARIDE CORE BIOSYNTHESIS PROTEIN"/>
    <property type="match status" value="1"/>
</dbReference>
<evidence type="ECO:0000256" key="1">
    <source>
        <dbReference type="ARBA" id="ARBA00022676"/>
    </source>
</evidence>
<evidence type="ECO:0000256" key="2">
    <source>
        <dbReference type="ARBA" id="ARBA00022679"/>
    </source>
</evidence>
<dbReference type="SUPFAM" id="SSF53756">
    <property type="entry name" value="UDP-Glycosyltransferase/glycogen phosphorylase"/>
    <property type="match status" value="1"/>
</dbReference>
<dbReference type="GO" id="GO:0008713">
    <property type="term" value="F:ADP-heptose-lipopolysaccharide heptosyltransferase activity"/>
    <property type="evidence" value="ECO:0007669"/>
    <property type="project" value="TreeGrafter"/>
</dbReference>
<keyword evidence="2 3" id="KW-0808">Transferase</keyword>
<dbReference type="AlphaFoldDB" id="A0A1I2GNT9"/>
<accession>A0A1I2GNT9</accession>
<dbReference type="GO" id="GO:0009244">
    <property type="term" value="P:lipopolysaccharide core region biosynthetic process"/>
    <property type="evidence" value="ECO:0007669"/>
    <property type="project" value="TreeGrafter"/>
</dbReference>
<gene>
    <name evidence="3" type="ORF">SAMN03003324_02786</name>
</gene>
<dbReference type="RefSeq" id="WP_074964028.1">
    <property type="nucleotide sequence ID" value="NZ_FONS01000006.1"/>
</dbReference>
<evidence type="ECO:0000313" key="3">
    <source>
        <dbReference type="EMBL" id="SFF19604.1"/>
    </source>
</evidence>
<dbReference type="Gene3D" id="3.40.50.2000">
    <property type="entry name" value="Glycogen Phosphorylase B"/>
    <property type="match status" value="2"/>
</dbReference>
<name>A0A1I2GNT9_9SPHI</name>